<dbReference type="STRING" id="1387353.BSF38_03823"/>
<proteinExistence type="predicted"/>
<feature type="domain" description="PSP1 C-terminal" evidence="1">
    <location>
        <begin position="72"/>
        <end position="165"/>
    </location>
</feature>
<dbReference type="KEGG" id="pbor:BSF38_03823"/>
<dbReference type="Proteomes" id="UP000186309">
    <property type="component" value="Chromosome"/>
</dbReference>
<name>A0A1U7CTM2_9BACT</name>
<dbReference type="EMBL" id="CP019082">
    <property type="protein sequence ID" value="APW62284.1"/>
    <property type="molecule type" value="Genomic_DNA"/>
</dbReference>
<accession>A0A1U7CTM2</accession>
<dbReference type="PROSITE" id="PS51411">
    <property type="entry name" value="PSP1_C"/>
    <property type="match status" value="1"/>
</dbReference>
<dbReference type="Pfam" id="PF04468">
    <property type="entry name" value="PSP1"/>
    <property type="match status" value="1"/>
</dbReference>
<protein>
    <recommendedName>
        <fullName evidence="1">PSP1 C-terminal domain-containing protein</fullName>
    </recommendedName>
</protein>
<evidence type="ECO:0000313" key="3">
    <source>
        <dbReference type="Proteomes" id="UP000186309"/>
    </source>
</evidence>
<dbReference type="AlphaFoldDB" id="A0A1U7CTM2"/>
<organism evidence="2 3">
    <name type="scientific">Paludisphaera borealis</name>
    <dbReference type="NCBI Taxonomy" id="1387353"/>
    <lineage>
        <taxon>Bacteria</taxon>
        <taxon>Pseudomonadati</taxon>
        <taxon>Planctomycetota</taxon>
        <taxon>Planctomycetia</taxon>
        <taxon>Isosphaerales</taxon>
        <taxon>Isosphaeraceae</taxon>
        <taxon>Paludisphaera</taxon>
    </lineage>
</organism>
<reference evidence="3" key="1">
    <citation type="submission" date="2016-12" db="EMBL/GenBank/DDBJ databases">
        <title>Comparative genomics of four Isosphaeraceae planctomycetes: a common pool of plasmids and glycoside hydrolase genes.</title>
        <authorList>
            <person name="Ivanova A."/>
        </authorList>
    </citation>
    <scope>NUCLEOTIDE SEQUENCE [LARGE SCALE GENOMIC DNA]</scope>
    <source>
        <strain evidence="3">PX4</strain>
    </source>
</reference>
<evidence type="ECO:0000259" key="1">
    <source>
        <dbReference type="PROSITE" id="PS51411"/>
    </source>
</evidence>
<keyword evidence="3" id="KW-1185">Reference proteome</keyword>
<gene>
    <name evidence="2" type="ORF">BSF38_03823</name>
</gene>
<dbReference type="RefSeq" id="WP_076348278.1">
    <property type="nucleotide sequence ID" value="NZ_CP019082.1"/>
</dbReference>
<dbReference type="OrthoDB" id="289405at2"/>
<dbReference type="InterPro" id="IPR007557">
    <property type="entry name" value="PSP1_C"/>
</dbReference>
<sequence>MDPESDCLVRYGLMGHVGWFALDAGLGSRFERGQAVVIRTSRGMELGEVLVVPGASADPTRRRAAEDSIGTFRVLRSADADDLALGREVERLREARFDACRRIVSDAGWPLELIDVEPLLDLTTVLHYFYFGGDELDLGPVRARFRASCDFDVNFEDLRAEPAKADEPPPVAAAAARKGGCGDCDCGAGGCSTASKPPREAVAAATDCAETPHSGCSSCGVAALLKDRRRAPTAAS</sequence>
<evidence type="ECO:0000313" key="2">
    <source>
        <dbReference type="EMBL" id="APW62284.1"/>
    </source>
</evidence>